<keyword evidence="4" id="KW-0732">Signal</keyword>
<reference evidence="5 6" key="1">
    <citation type="submission" date="2018-05" db="EMBL/GenBank/DDBJ databases">
        <title>Marinilabilia rubrum sp. nov., isolated from saltern sediment.</title>
        <authorList>
            <person name="Zhang R."/>
        </authorList>
    </citation>
    <scope>NUCLEOTIDE SEQUENCE [LARGE SCALE GENOMIC DNA]</scope>
    <source>
        <strain evidence="5 6">WTE16</strain>
    </source>
</reference>
<keyword evidence="6" id="KW-1185">Reference proteome</keyword>
<dbReference type="OrthoDB" id="9804995at2"/>
<proteinExistence type="predicted"/>
<dbReference type="EMBL" id="QEWP01000002">
    <property type="protein sequence ID" value="PWE00645.1"/>
    <property type="molecule type" value="Genomic_DNA"/>
</dbReference>
<evidence type="ECO:0000256" key="3">
    <source>
        <dbReference type="ARBA" id="ARBA00023237"/>
    </source>
</evidence>
<dbReference type="InterPro" id="IPR037066">
    <property type="entry name" value="Plug_dom_sf"/>
</dbReference>
<name>A0A2U2BC46_9BACT</name>
<accession>A0A2U2BC46</accession>
<protein>
    <submittedName>
        <fullName evidence="5">TonB-dependent receptor</fullName>
    </submittedName>
</protein>
<keyword evidence="3" id="KW-0998">Cell outer membrane</keyword>
<dbReference type="GO" id="GO:0009279">
    <property type="term" value="C:cell outer membrane"/>
    <property type="evidence" value="ECO:0007669"/>
    <property type="project" value="UniProtKB-SubCell"/>
</dbReference>
<dbReference type="InterPro" id="IPR036942">
    <property type="entry name" value="Beta-barrel_TonB_sf"/>
</dbReference>
<organism evidence="5 6">
    <name type="scientific">Marinilabilia rubra</name>
    <dbReference type="NCBI Taxonomy" id="2162893"/>
    <lineage>
        <taxon>Bacteria</taxon>
        <taxon>Pseudomonadati</taxon>
        <taxon>Bacteroidota</taxon>
        <taxon>Bacteroidia</taxon>
        <taxon>Marinilabiliales</taxon>
        <taxon>Marinilabiliaceae</taxon>
        <taxon>Marinilabilia</taxon>
    </lineage>
</organism>
<dbReference type="Gene3D" id="2.40.170.20">
    <property type="entry name" value="TonB-dependent receptor, beta-barrel domain"/>
    <property type="match status" value="1"/>
</dbReference>
<dbReference type="Proteomes" id="UP000244956">
    <property type="component" value="Unassembled WGS sequence"/>
</dbReference>
<keyword evidence="2" id="KW-0472">Membrane</keyword>
<dbReference type="Gene3D" id="2.60.40.1120">
    <property type="entry name" value="Carboxypeptidase-like, regulatory domain"/>
    <property type="match status" value="1"/>
</dbReference>
<dbReference type="Pfam" id="PF13715">
    <property type="entry name" value="CarbopepD_reg_2"/>
    <property type="match status" value="1"/>
</dbReference>
<keyword evidence="5" id="KW-0675">Receptor</keyword>
<dbReference type="Gene3D" id="2.170.130.10">
    <property type="entry name" value="TonB-dependent receptor, plug domain"/>
    <property type="match status" value="1"/>
</dbReference>
<comment type="caution">
    <text evidence="5">The sequence shown here is derived from an EMBL/GenBank/DDBJ whole genome shotgun (WGS) entry which is preliminary data.</text>
</comment>
<dbReference type="RefSeq" id="WP_109263017.1">
    <property type="nucleotide sequence ID" value="NZ_QEWP01000002.1"/>
</dbReference>
<comment type="subcellular location">
    <subcellularLocation>
        <location evidence="1">Cell outer membrane</location>
    </subcellularLocation>
</comment>
<evidence type="ECO:0000256" key="2">
    <source>
        <dbReference type="ARBA" id="ARBA00023136"/>
    </source>
</evidence>
<gene>
    <name evidence="5" type="ORF">DDZ16_03350</name>
</gene>
<dbReference type="SUPFAM" id="SSF49464">
    <property type="entry name" value="Carboxypeptidase regulatory domain-like"/>
    <property type="match status" value="1"/>
</dbReference>
<dbReference type="SUPFAM" id="SSF56935">
    <property type="entry name" value="Porins"/>
    <property type="match status" value="1"/>
</dbReference>
<evidence type="ECO:0000256" key="1">
    <source>
        <dbReference type="ARBA" id="ARBA00004442"/>
    </source>
</evidence>
<dbReference type="AlphaFoldDB" id="A0A2U2BC46"/>
<feature type="chain" id="PRO_5015643332" evidence="4">
    <location>
        <begin position="22"/>
        <end position="800"/>
    </location>
</feature>
<evidence type="ECO:0000256" key="4">
    <source>
        <dbReference type="SAM" id="SignalP"/>
    </source>
</evidence>
<evidence type="ECO:0000313" key="5">
    <source>
        <dbReference type="EMBL" id="PWE00645.1"/>
    </source>
</evidence>
<dbReference type="InterPro" id="IPR008969">
    <property type="entry name" value="CarboxyPept-like_regulatory"/>
</dbReference>
<feature type="signal peptide" evidence="4">
    <location>
        <begin position="1"/>
        <end position="21"/>
    </location>
</feature>
<evidence type="ECO:0000313" key="6">
    <source>
        <dbReference type="Proteomes" id="UP000244956"/>
    </source>
</evidence>
<sequence>MERHILIYISLLLFLSPQATGNPTNQAPTQNIRGRILDKDTMQPLPGANVILISSSPTKGTISNEDGYYELRNIQVGRVSLKFSFLGYHPQLINNVSLSSGKELILNIQLEEKVIMGEEITIVGKRRKDRPSNEMAKVSARSFTVEESERYAGSRNDVARMAQNYAGVAGNDDSRNDIVIRGNSPTGLLWRLEGMDIPNPNHFGATGTTGGPVSMLNNSLLTNSDFMTSAFPAEYGNATAGVFDLKMRQGNNRNYEFIGQVGFNGFEAGAEGPFSTNGNSSFLINYRYSSLSLFDKLGFNFGTSGIPYYQDLSFKADFSSTTLGKTSIFGLGGISDIEIRDSREKENSESDLYTSTGFDLTNGVYMGLAGISSSKILNETTYLKTTLGISGHRNRVIRDSLSEDRTSKFANYRSFFVERNLNISSYINKKFNKHHIFKGGFYYKKLGYNYNDSAYNRDLEVLEVITNESGRTSLWQPWTQWLYKISDQLEITTGLRLSYFGLTEETVIEPRAAITWHLKPGQALSLGYGLHSQTAPLYLYFSEVRNQQGEYIRPNLNLPMTKSRHLVLSYDKRLGEKTRLKLETYYQHLFDVAVDQSQNTSYSMLNEGANFYISFPDYLQATGTGWNYGLEMTLERFLHDGFYYLFTGSVFESKYKDSSGNVHSTAFNNNFVFNLLVGKEFIVSSEDAVKRKSINADVKTTWSGGKRKTPFDVVLSGGEYEQNFNYNQTFGIRLKDYFRTDLSFGYRIDGKKVTQEWGIEISNLFDTRNIFDEDFERKTGNVDYTYQLGLLIVPHFRIIF</sequence>